<name>A0ABN9R2K2_9DINO</name>
<proteinExistence type="predicted"/>
<dbReference type="EMBL" id="CAUYUJ010005261">
    <property type="protein sequence ID" value="CAK0812972.1"/>
    <property type="molecule type" value="Genomic_DNA"/>
</dbReference>
<reference evidence="1" key="1">
    <citation type="submission" date="2023-10" db="EMBL/GenBank/DDBJ databases">
        <authorList>
            <person name="Chen Y."/>
            <person name="Shah S."/>
            <person name="Dougan E. K."/>
            <person name="Thang M."/>
            <person name="Chan C."/>
        </authorList>
    </citation>
    <scope>NUCLEOTIDE SEQUENCE [LARGE SCALE GENOMIC DNA]</scope>
</reference>
<evidence type="ECO:0000313" key="1">
    <source>
        <dbReference type="EMBL" id="CAK0812972.1"/>
    </source>
</evidence>
<sequence length="111" mass="12134">LCACAHIALMPTFPVCRDGPGLLRQLHGDCLRLLAAHADCHFTGLEQAARQHLQVRMFSLQMCRNRCGVDMALNVLRRLASPSCKALLQDIQFALEHNGGGKDAPEEIVSA</sequence>
<comment type="caution">
    <text evidence="1">The sequence shown here is derived from an EMBL/GenBank/DDBJ whole genome shotgun (WGS) entry which is preliminary data.</text>
</comment>
<feature type="non-terminal residue" evidence="1">
    <location>
        <position position="111"/>
    </location>
</feature>
<keyword evidence="2" id="KW-1185">Reference proteome</keyword>
<gene>
    <name evidence="1" type="ORF">PCOR1329_LOCUS17070</name>
</gene>
<dbReference type="Proteomes" id="UP001189429">
    <property type="component" value="Unassembled WGS sequence"/>
</dbReference>
<protein>
    <submittedName>
        <fullName evidence="1">Uncharacterized protein</fullName>
    </submittedName>
</protein>
<feature type="non-terminal residue" evidence="1">
    <location>
        <position position="1"/>
    </location>
</feature>
<organism evidence="1 2">
    <name type="scientific">Prorocentrum cordatum</name>
    <dbReference type="NCBI Taxonomy" id="2364126"/>
    <lineage>
        <taxon>Eukaryota</taxon>
        <taxon>Sar</taxon>
        <taxon>Alveolata</taxon>
        <taxon>Dinophyceae</taxon>
        <taxon>Prorocentrales</taxon>
        <taxon>Prorocentraceae</taxon>
        <taxon>Prorocentrum</taxon>
    </lineage>
</organism>
<evidence type="ECO:0000313" key="2">
    <source>
        <dbReference type="Proteomes" id="UP001189429"/>
    </source>
</evidence>
<accession>A0ABN9R2K2</accession>